<evidence type="ECO:0000256" key="1">
    <source>
        <dbReference type="ARBA" id="ARBA00008348"/>
    </source>
</evidence>
<protein>
    <recommendedName>
        <fullName evidence="7">Pseudouridine synthase</fullName>
        <ecNumber evidence="7">5.4.99.-</ecNumber>
    </recommendedName>
</protein>
<dbReference type="AlphaFoldDB" id="A0A1N6NDV4"/>
<name>A0A1N6NDV4_9GAMM</name>
<dbReference type="PROSITE" id="PS50889">
    <property type="entry name" value="S4"/>
    <property type="match status" value="1"/>
</dbReference>
<evidence type="ECO:0000256" key="7">
    <source>
        <dbReference type="RuleBase" id="RU003887"/>
    </source>
</evidence>
<dbReference type="STRING" id="49186.SAMN05421647_101246"/>
<keyword evidence="2 6" id="KW-0694">RNA-binding</keyword>
<dbReference type="PROSITE" id="PS01149">
    <property type="entry name" value="PSI_RSU"/>
    <property type="match status" value="1"/>
</dbReference>
<evidence type="ECO:0000259" key="9">
    <source>
        <dbReference type="Pfam" id="PF01479"/>
    </source>
</evidence>
<dbReference type="PANTHER" id="PTHR47683">
    <property type="entry name" value="PSEUDOURIDINE SYNTHASE FAMILY PROTEIN-RELATED"/>
    <property type="match status" value="1"/>
</dbReference>
<dbReference type="RefSeq" id="WP_076460192.1">
    <property type="nucleotide sequence ID" value="NZ_FTMN01000001.1"/>
</dbReference>
<evidence type="ECO:0000256" key="5">
    <source>
        <dbReference type="ARBA" id="ARBA00037590"/>
    </source>
</evidence>
<dbReference type="NCBIfam" id="TIGR00093">
    <property type="entry name" value="pseudouridine synthase"/>
    <property type="match status" value="1"/>
</dbReference>
<reference evidence="11" key="1">
    <citation type="submission" date="2017-01" db="EMBL/GenBank/DDBJ databases">
        <authorList>
            <person name="Varghese N."/>
            <person name="Submissions S."/>
        </authorList>
    </citation>
    <scope>NUCLEOTIDE SEQUENCE [LARGE SCALE GENOMIC DNA]</scope>
    <source>
        <strain evidence="11">DSM 7027</strain>
    </source>
</reference>
<comment type="similarity">
    <text evidence="1 7">Belongs to the pseudouridine synthase RsuA family.</text>
</comment>
<feature type="domain" description="RNA-binding S4" evidence="9">
    <location>
        <begin position="1"/>
        <end position="42"/>
    </location>
</feature>
<dbReference type="PANTHER" id="PTHR47683:SF4">
    <property type="entry name" value="PSEUDOURIDINE SYNTHASE"/>
    <property type="match status" value="1"/>
</dbReference>
<dbReference type="InterPro" id="IPR020103">
    <property type="entry name" value="PsdUridine_synth_cat_dom_sf"/>
</dbReference>
<sequence length="232" mass="26067">MRLDRFICKHTEHSHQTARRLVASGRVQVDGAIATDPRFPVNAFSSIQLDDHILQQQDAVYLMLNKPAGYLSATTDPVHPTVMELVADALRPQLHIAGRLDRATTGLMLLTNDGHWSRQITAPEHKTPKTYRVTTKEPISTSAEMEFAKGIWLAREAVWTSPAQIERLAETHCRLTIYEGRHHQIKRMFAAIGNEVCALHRESMGIIQLDPHLAPGDSRALTIEEQQSCLEP</sequence>
<feature type="domain" description="Pseudouridine synthase RsuA/RluA-like" evidence="8">
    <location>
        <begin position="61"/>
        <end position="191"/>
    </location>
</feature>
<comment type="catalytic activity">
    <reaction evidence="4">
        <text>uridine(516) in 16S rRNA = pseudouridine(516) in 16S rRNA</text>
        <dbReference type="Rhea" id="RHEA:38867"/>
        <dbReference type="Rhea" id="RHEA-COMP:10089"/>
        <dbReference type="Rhea" id="RHEA-COMP:10090"/>
        <dbReference type="ChEBI" id="CHEBI:65314"/>
        <dbReference type="ChEBI" id="CHEBI:65315"/>
        <dbReference type="EC" id="5.4.99.19"/>
    </reaction>
</comment>
<dbReference type="InterPro" id="IPR020094">
    <property type="entry name" value="TruA/RsuA/RluB/E/F_N"/>
</dbReference>
<dbReference type="Proteomes" id="UP000186895">
    <property type="component" value="Unassembled WGS sequence"/>
</dbReference>
<dbReference type="InterPro" id="IPR036986">
    <property type="entry name" value="S4_RNA-bd_sf"/>
</dbReference>
<dbReference type="SUPFAM" id="SSF55174">
    <property type="entry name" value="Alpha-L RNA-binding motif"/>
    <property type="match status" value="1"/>
</dbReference>
<dbReference type="GO" id="GO:0160136">
    <property type="term" value="F:16S rRNA pseudouridine(516) synthase activity"/>
    <property type="evidence" value="ECO:0007669"/>
    <property type="project" value="UniProtKB-EC"/>
</dbReference>
<keyword evidence="3 7" id="KW-0413">Isomerase</keyword>
<dbReference type="InterPro" id="IPR042092">
    <property type="entry name" value="PsdUridine_s_RsuA/RluB/E/F_cat"/>
</dbReference>
<dbReference type="InterPro" id="IPR050343">
    <property type="entry name" value="RsuA_PseudoU_synthase"/>
</dbReference>
<dbReference type="Gene3D" id="3.10.290.10">
    <property type="entry name" value="RNA-binding S4 domain"/>
    <property type="match status" value="1"/>
</dbReference>
<dbReference type="GO" id="GO:0003723">
    <property type="term" value="F:RNA binding"/>
    <property type="evidence" value="ECO:0007669"/>
    <property type="project" value="UniProtKB-KW"/>
</dbReference>
<dbReference type="InterPro" id="IPR002942">
    <property type="entry name" value="S4_RNA-bd"/>
</dbReference>
<dbReference type="EMBL" id="FTMN01000001">
    <property type="protein sequence ID" value="SIP90242.1"/>
    <property type="molecule type" value="Genomic_DNA"/>
</dbReference>
<dbReference type="GO" id="GO:0000455">
    <property type="term" value="P:enzyme-directed rRNA pseudouridine synthesis"/>
    <property type="evidence" value="ECO:0007669"/>
    <property type="project" value="UniProtKB-ARBA"/>
</dbReference>
<evidence type="ECO:0000313" key="11">
    <source>
        <dbReference type="Proteomes" id="UP000186895"/>
    </source>
</evidence>
<organism evidence="10 11">
    <name type="scientific">Marinobacterium stanieri</name>
    <dbReference type="NCBI Taxonomy" id="49186"/>
    <lineage>
        <taxon>Bacteria</taxon>
        <taxon>Pseudomonadati</taxon>
        <taxon>Pseudomonadota</taxon>
        <taxon>Gammaproteobacteria</taxon>
        <taxon>Oceanospirillales</taxon>
        <taxon>Oceanospirillaceae</taxon>
        <taxon>Marinobacterium</taxon>
    </lineage>
</organism>
<evidence type="ECO:0000256" key="2">
    <source>
        <dbReference type="ARBA" id="ARBA00022884"/>
    </source>
</evidence>
<keyword evidence="11" id="KW-1185">Reference proteome</keyword>
<gene>
    <name evidence="10" type="ORF">SAMN05421647_101246</name>
</gene>
<dbReference type="CDD" id="cd00165">
    <property type="entry name" value="S4"/>
    <property type="match status" value="1"/>
</dbReference>
<dbReference type="Gene3D" id="3.30.70.1560">
    <property type="entry name" value="Alpha-L RNA-binding motif"/>
    <property type="match status" value="1"/>
</dbReference>
<dbReference type="Pfam" id="PF01479">
    <property type="entry name" value="S4"/>
    <property type="match status" value="1"/>
</dbReference>
<dbReference type="EC" id="5.4.99.-" evidence="7"/>
<dbReference type="CDD" id="cd02553">
    <property type="entry name" value="PseudoU_synth_RsuA"/>
    <property type="match status" value="1"/>
</dbReference>
<evidence type="ECO:0000313" key="10">
    <source>
        <dbReference type="EMBL" id="SIP90242.1"/>
    </source>
</evidence>
<dbReference type="SUPFAM" id="SSF55120">
    <property type="entry name" value="Pseudouridine synthase"/>
    <property type="match status" value="1"/>
</dbReference>
<dbReference type="InterPro" id="IPR006145">
    <property type="entry name" value="PsdUridine_synth_RsuA/RluA"/>
</dbReference>
<dbReference type="InterPro" id="IPR018496">
    <property type="entry name" value="PsdUridine_synth_RsuA/RluB_CS"/>
</dbReference>
<dbReference type="eggNOG" id="COG1187">
    <property type="taxonomic scope" value="Bacteria"/>
</dbReference>
<evidence type="ECO:0000259" key="8">
    <source>
        <dbReference type="Pfam" id="PF00849"/>
    </source>
</evidence>
<evidence type="ECO:0000256" key="3">
    <source>
        <dbReference type="ARBA" id="ARBA00023235"/>
    </source>
</evidence>
<evidence type="ECO:0000256" key="6">
    <source>
        <dbReference type="PROSITE-ProRule" id="PRU00182"/>
    </source>
</evidence>
<dbReference type="Pfam" id="PF00849">
    <property type="entry name" value="PseudoU_synth_2"/>
    <property type="match status" value="1"/>
</dbReference>
<accession>A0A1N6NDV4</accession>
<dbReference type="Gene3D" id="3.30.70.580">
    <property type="entry name" value="Pseudouridine synthase I, catalytic domain, N-terminal subdomain"/>
    <property type="match status" value="1"/>
</dbReference>
<proteinExistence type="inferred from homology"/>
<comment type="function">
    <text evidence="5">Responsible for synthesis of pseudouridine from uracil-516 in 16S ribosomal RNA.</text>
</comment>
<dbReference type="InterPro" id="IPR000748">
    <property type="entry name" value="PsdUridine_synth_RsuA/RluB/E/F"/>
</dbReference>
<evidence type="ECO:0000256" key="4">
    <source>
        <dbReference type="ARBA" id="ARBA00036749"/>
    </source>
</evidence>